<dbReference type="EMBL" id="JAHKRT010000004">
    <property type="protein sequence ID" value="MBU3078136.1"/>
    <property type="molecule type" value="Genomic_DNA"/>
</dbReference>
<dbReference type="CDD" id="cd00207">
    <property type="entry name" value="fer2"/>
    <property type="match status" value="1"/>
</dbReference>
<dbReference type="InterPro" id="IPR002888">
    <property type="entry name" value="2Fe-2S-bd"/>
</dbReference>
<keyword evidence="5" id="KW-0411">Iron-sulfur</keyword>
<sequence length="183" mass="19204">MTSFTVNGQPVHYRLDPRTPLLWALRDASNLTGTKYGCGMGQCGACTVHIDGLARRACQVPIGTIEGAFVTTIEGLSRDRGHPVQQAWVAEAVPQCGFCQPGMIMAAAALLERNANPSDADIDAAITNLCRCGTYPRIRRAIAHAGRVIRGEPLAAAPPPGIDPADAAAAVPALSPPPKLSDR</sequence>
<protein>
    <submittedName>
        <fullName evidence="8">(2Fe-2S)-binding protein</fullName>
    </submittedName>
</protein>
<dbReference type="Pfam" id="PF01799">
    <property type="entry name" value="Fer2_2"/>
    <property type="match status" value="1"/>
</dbReference>
<keyword evidence="2" id="KW-0479">Metal-binding</keyword>
<dbReference type="RefSeq" id="WP_216323797.1">
    <property type="nucleotide sequence ID" value="NZ_JAHKRT010000004.1"/>
</dbReference>
<feature type="domain" description="2Fe-2S ferredoxin-type" evidence="7">
    <location>
        <begin position="1"/>
        <end position="76"/>
    </location>
</feature>
<gene>
    <name evidence="8" type="ORF">KOF26_09680</name>
</gene>
<reference evidence="8 9" key="1">
    <citation type="submission" date="2021-06" db="EMBL/GenBank/DDBJ databases">
        <title>Sphingomonas sp. XMGL2, whole genome shotgun sequencing project.</title>
        <authorList>
            <person name="Zhao G."/>
            <person name="Shen L."/>
        </authorList>
    </citation>
    <scope>NUCLEOTIDE SEQUENCE [LARGE SCALE GENOMIC DNA]</scope>
    <source>
        <strain evidence="8 9">XMGL2</strain>
    </source>
</reference>
<keyword evidence="1" id="KW-0001">2Fe-2S</keyword>
<dbReference type="PROSITE" id="PS51085">
    <property type="entry name" value="2FE2S_FER_2"/>
    <property type="match status" value="1"/>
</dbReference>
<feature type="region of interest" description="Disordered" evidence="6">
    <location>
        <begin position="155"/>
        <end position="183"/>
    </location>
</feature>
<dbReference type="PROSITE" id="PS00197">
    <property type="entry name" value="2FE2S_FER_1"/>
    <property type="match status" value="1"/>
</dbReference>
<dbReference type="InterPro" id="IPR051452">
    <property type="entry name" value="Diverse_Oxidoreductases"/>
</dbReference>
<dbReference type="Pfam" id="PF00111">
    <property type="entry name" value="Fer2"/>
    <property type="match status" value="1"/>
</dbReference>
<evidence type="ECO:0000256" key="6">
    <source>
        <dbReference type="SAM" id="MobiDB-lite"/>
    </source>
</evidence>
<keyword evidence="3" id="KW-0560">Oxidoreductase</keyword>
<dbReference type="InterPro" id="IPR006058">
    <property type="entry name" value="2Fe2S_fd_BS"/>
</dbReference>
<name>A0ABS6BIK5_9SPHN</name>
<dbReference type="InterPro" id="IPR001041">
    <property type="entry name" value="2Fe-2S_ferredoxin-type"/>
</dbReference>
<evidence type="ECO:0000256" key="3">
    <source>
        <dbReference type="ARBA" id="ARBA00023002"/>
    </source>
</evidence>
<dbReference type="Proteomes" id="UP000776276">
    <property type="component" value="Unassembled WGS sequence"/>
</dbReference>
<keyword evidence="9" id="KW-1185">Reference proteome</keyword>
<evidence type="ECO:0000256" key="1">
    <source>
        <dbReference type="ARBA" id="ARBA00022714"/>
    </source>
</evidence>
<keyword evidence="4" id="KW-0408">Iron</keyword>
<dbReference type="PANTHER" id="PTHR44379:SF2">
    <property type="entry name" value="BLR6218 PROTEIN"/>
    <property type="match status" value="1"/>
</dbReference>
<organism evidence="8 9">
    <name type="scientific">Sphingomonas quercus</name>
    <dbReference type="NCBI Taxonomy" id="2842451"/>
    <lineage>
        <taxon>Bacteria</taxon>
        <taxon>Pseudomonadati</taxon>
        <taxon>Pseudomonadota</taxon>
        <taxon>Alphaproteobacteria</taxon>
        <taxon>Sphingomonadales</taxon>
        <taxon>Sphingomonadaceae</taxon>
        <taxon>Sphingomonas</taxon>
    </lineage>
</organism>
<evidence type="ECO:0000313" key="8">
    <source>
        <dbReference type="EMBL" id="MBU3078136.1"/>
    </source>
</evidence>
<evidence type="ECO:0000256" key="5">
    <source>
        <dbReference type="ARBA" id="ARBA00023014"/>
    </source>
</evidence>
<evidence type="ECO:0000256" key="4">
    <source>
        <dbReference type="ARBA" id="ARBA00023004"/>
    </source>
</evidence>
<evidence type="ECO:0000259" key="7">
    <source>
        <dbReference type="PROSITE" id="PS51085"/>
    </source>
</evidence>
<feature type="compositionally biased region" description="Pro residues" evidence="6">
    <location>
        <begin position="174"/>
        <end position="183"/>
    </location>
</feature>
<feature type="compositionally biased region" description="Low complexity" evidence="6">
    <location>
        <begin position="163"/>
        <end position="173"/>
    </location>
</feature>
<evidence type="ECO:0000313" key="9">
    <source>
        <dbReference type="Proteomes" id="UP000776276"/>
    </source>
</evidence>
<accession>A0ABS6BIK5</accession>
<comment type="caution">
    <text evidence="8">The sequence shown here is derived from an EMBL/GenBank/DDBJ whole genome shotgun (WGS) entry which is preliminary data.</text>
</comment>
<dbReference type="PANTHER" id="PTHR44379">
    <property type="entry name" value="OXIDOREDUCTASE WITH IRON-SULFUR SUBUNIT"/>
    <property type="match status" value="1"/>
</dbReference>
<proteinExistence type="predicted"/>
<evidence type="ECO:0000256" key="2">
    <source>
        <dbReference type="ARBA" id="ARBA00022723"/>
    </source>
</evidence>